<keyword evidence="4" id="KW-1185">Reference proteome</keyword>
<evidence type="ECO:0000313" key="4">
    <source>
        <dbReference type="Proteomes" id="UP000244904"/>
    </source>
</evidence>
<dbReference type="EC" id="1.1.1.100" evidence="3"/>
<organism evidence="3 4">
    <name type="scientific">Pseudoprimorskyibacter insulae</name>
    <dbReference type="NCBI Taxonomy" id="1695997"/>
    <lineage>
        <taxon>Bacteria</taxon>
        <taxon>Pseudomonadati</taxon>
        <taxon>Pseudomonadota</taxon>
        <taxon>Alphaproteobacteria</taxon>
        <taxon>Rhodobacterales</taxon>
        <taxon>Paracoccaceae</taxon>
        <taxon>Pseudoprimorskyibacter</taxon>
    </lineage>
</organism>
<dbReference type="GO" id="GO:0004316">
    <property type="term" value="F:3-oxoacyl-[acyl-carrier-protein] reductase (NADPH) activity"/>
    <property type="evidence" value="ECO:0007669"/>
    <property type="project" value="UniProtKB-EC"/>
</dbReference>
<dbReference type="InterPro" id="IPR020904">
    <property type="entry name" value="Sc_DH/Rdtase_CS"/>
</dbReference>
<dbReference type="PRINTS" id="PR00081">
    <property type="entry name" value="GDHRDH"/>
</dbReference>
<dbReference type="NCBIfam" id="NF005559">
    <property type="entry name" value="PRK07231.1"/>
    <property type="match status" value="1"/>
</dbReference>
<dbReference type="InterPro" id="IPR036291">
    <property type="entry name" value="NAD(P)-bd_dom_sf"/>
</dbReference>
<gene>
    <name evidence="3" type="primary">fabG_8</name>
    <name evidence="3" type="ORF">PRI8871_02740</name>
</gene>
<dbReference type="PROSITE" id="PS00061">
    <property type="entry name" value="ADH_SHORT"/>
    <property type="match status" value="1"/>
</dbReference>
<dbReference type="CDD" id="cd05233">
    <property type="entry name" value="SDR_c"/>
    <property type="match status" value="1"/>
</dbReference>
<dbReference type="PANTHER" id="PTHR24321">
    <property type="entry name" value="DEHYDROGENASES, SHORT CHAIN"/>
    <property type="match status" value="1"/>
</dbReference>
<proteinExistence type="inferred from homology"/>
<dbReference type="EMBL" id="OMOJ01000005">
    <property type="protein sequence ID" value="SPF80927.1"/>
    <property type="molecule type" value="Genomic_DNA"/>
</dbReference>
<dbReference type="PANTHER" id="PTHR24321:SF14">
    <property type="entry name" value="SHORT-CHAIN TYPE DEHYDROGENASE_REDUCTASE BLR2146-RELATED"/>
    <property type="match status" value="1"/>
</dbReference>
<dbReference type="Gene3D" id="3.40.50.720">
    <property type="entry name" value="NAD(P)-binding Rossmann-like Domain"/>
    <property type="match status" value="1"/>
</dbReference>
<dbReference type="OrthoDB" id="9779623at2"/>
<protein>
    <submittedName>
        <fullName evidence="3">3-oxoacyl-[acyl-carrier-protein] reductase FabG</fullName>
        <ecNumber evidence="3">1.1.1.100</ecNumber>
    </submittedName>
</protein>
<keyword evidence="2 3" id="KW-0560">Oxidoreductase</keyword>
<dbReference type="PRINTS" id="PR00080">
    <property type="entry name" value="SDRFAMILY"/>
</dbReference>
<dbReference type="Proteomes" id="UP000244904">
    <property type="component" value="Unassembled WGS sequence"/>
</dbReference>
<evidence type="ECO:0000256" key="1">
    <source>
        <dbReference type="ARBA" id="ARBA00006484"/>
    </source>
</evidence>
<dbReference type="FunFam" id="3.40.50.720:FF:000084">
    <property type="entry name" value="Short-chain dehydrogenase reductase"/>
    <property type="match status" value="1"/>
</dbReference>
<name>A0A2R8AY67_9RHOB</name>
<accession>A0A2R8AY67</accession>
<reference evidence="4" key="1">
    <citation type="submission" date="2018-03" db="EMBL/GenBank/DDBJ databases">
        <authorList>
            <person name="Rodrigo-Torres L."/>
            <person name="Arahal R. D."/>
            <person name="Lucena T."/>
        </authorList>
    </citation>
    <scope>NUCLEOTIDE SEQUENCE [LARGE SCALE GENOMIC DNA]</scope>
    <source>
        <strain evidence="4">CECT 8871</strain>
    </source>
</reference>
<comment type="similarity">
    <text evidence="1">Belongs to the short-chain dehydrogenases/reductases (SDR) family.</text>
</comment>
<dbReference type="SUPFAM" id="SSF51735">
    <property type="entry name" value="NAD(P)-binding Rossmann-fold domains"/>
    <property type="match status" value="1"/>
</dbReference>
<dbReference type="Pfam" id="PF13561">
    <property type="entry name" value="adh_short_C2"/>
    <property type="match status" value="1"/>
</dbReference>
<sequence>MSWLGLDGRCAVVTGAGGGIGKAIAEALVAQGAKVALLDLNGDAVAAAAQEMGGLGLACDVTSDESLGHAAAAIEAQLGPVDILVNNAAFLSPGALAEVDIAAWQKMLDVNLTGYLRCAQCFGRPMLARGQGALVHVGSISGNHQQAFSNAYSASKAAVSMLSRQLAYEWGPQGVRSNVVAPGLVRTPLSEAFYADAKTKAAREAVVPMRRIGRVEDIAEAVLFLASDRASYVSGQEIIVDGGYAQTLMSHVPRPGYN</sequence>
<evidence type="ECO:0000256" key="2">
    <source>
        <dbReference type="ARBA" id="ARBA00023002"/>
    </source>
</evidence>
<dbReference type="InterPro" id="IPR002347">
    <property type="entry name" value="SDR_fam"/>
</dbReference>
<dbReference type="RefSeq" id="WP_108886771.1">
    <property type="nucleotide sequence ID" value="NZ_OMOJ01000005.1"/>
</dbReference>
<dbReference type="AlphaFoldDB" id="A0A2R8AY67"/>
<evidence type="ECO:0000313" key="3">
    <source>
        <dbReference type="EMBL" id="SPF80927.1"/>
    </source>
</evidence>